<keyword evidence="2" id="KW-1185">Reference proteome</keyword>
<feature type="non-terminal residue" evidence="1">
    <location>
        <position position="110"/>
    </location>
</feature>
<comment type="caution">
    <text evidence="1">The sequence shown here is derived from an EMBL/GenBank/DDBJ whole genome shotgun (WGS) entry which is preliminary data.</text>
</comment>
<dbReference type="EMBL" id="CAJNNV010008848">
    <property type="protein sequence ID" value="CAE8596720.1"/>
    <property type="molecule type" value="Genomic_DNA"/>
</dbReference>
<organism evidence="1 2">
    <name type="scientific">Polarella glacialis</name>
    <name type="common">Dinoflagellate</name>
    <dbReference type="NCBI Taxonomy" id="89957"/>
    <lineage>
        <taxon>Eukaryota</taxon>
        <taxon>Sar</taxon>
        <taxon>Alveolata</taxon>
        <taxon>Dinophyceae</taxon>
        <taxon>Suessiales</taxon>
        <taxon>Suessiaceae</taxon>
        <taxon>Polarella</taxon>
    </lineage>
</organism>
<dbReference type="Proteomes" id="UP000654075">
    <property type="component" value="Unassembled WGS sequence"/>
</dbReference>
<dbReference type="AlphaFoldDB" id="A0A813E6L6"/>
<evidence type="ECO:0000313" key="2">
    <source>
        <dbReference type="Proteomes" id="UP000654075"/>
    </source>
</evidence>
<sequence length="110" mass="11531">FASAGGPLSVGQAAKIAQQVILGVEALLINGQFATASVVAAIRPTCIFIDGEGVAKIRPAVPGRTLSWRSTASSLKWFSPEEADGKALDGNLLWHSICFRIGLLMYVCGT</sequence>
<accession>A0A813E6L6</accession>
<proteinExistence type="predicted"/>
<reference evidence="1" key="1">
    <citation type="submission" date="2021-02" db="EMBL/GenBank/DDBJ databases">
        <authorList>
            <person name="Dougan E. K."/>
            <person name="Rhodes N."/>
            <person name="Thang M."/>
            <person name="Chan C."/>
        </authorList>
    </citation>
    <scope>NUCLEOTIDE SEQUENCE</scope>
</reference>
<evidence type="ECO:0000313" key="1">
    <source>
        <dbReference type="EMBL" id="CAE8596720.1"/>
    </source>
</evidence>
<feature type="non-terminal residue" evidence="1">
    <location>
        <position position="1"/>
    </location>
</feature>
<protein>
    <submittedName>
        <fullName evidence="1">Uncharacterized protein</fullName>
    </submittedName>
</protein>
<gene>
    <name evidence="1" type="ORF">PGLA1383_LOCUS15181</name>
</gene>
<name>A0A813E6L6_POLGL</name>